<sequence>MSKKKKTIEELLEEALISKAEQPYEVPENWVWTRLGYVFEQVKEQVQPKGNENYIGLEHMNKGGGILEVGNAGGVKSKKVVFKKNDVLYGKLRPYLNKHVHVDFDGVASTDILVYRNKDIETSKLLDMYLGLPRVLQYANENSNGINLPRVSPKAMDSMSFPLPPLSEQKRIADKVERLLRKIEEAKQLIEEAKETFELRRAAILDKAFRGELTRKWRNENLSTQSATERLEMIKRERFQIAENKRERSEITKMFDEFNKEESIDENGWLYLKANMFCYNINCGSTPSKDISEEGEIPFLKVYNIVNNKVAFSYKPQYIPKEVHESKLKKSILKSNDVIMNIVGPPLKKIAMIPEEYNDMNMNQAIVRFRPIKYVLPKYLYYCLQFDETLREVINETRGVVGQSNISVSQSRNLVMPIPSIDEQAVIVSELEELIEREEIALNLVSNEKKLDELKQSILSKAFRGELGTNDPSEENAIELLKEVLQEQVK</sequence>
<accession>A0A0F5HVF8</accession>
<dbReference type="PANTHER" id="PTHR43140:SF1">
    <property type="entry name" value="TYPE I RESTRICTION ENZYME ECOKI SPECIFICITY SUBUNIT"/>
    <property type="match status" value="1"/>
</dbReference>
<evidence type="ECO:0000256" key="2">
    <source>
        <dbReference type="ARBA" id="ARBA00022747"/>
    </source>
</evidence>
<dbReference type="InterPro" id="IPR044946">
    <property type="entry name" value="Restrct_endonuc_typeI_TRD_sf"/>
</dbReference>
<evidence type="ECO:0000259" key="6">
    <source>
        <dbReference type="Pfam" id="PF01420"/>
    </source>
</evidence>
<dbReference type="OrthoDB" id="9811611at2"/>
<organism evidence="7 8">
    <name type="scientific">Bacillus thermotolerans</name>
    <name type="common">Quasibacillus thermotolerans</name>
    <dbReference type="NCBI Taxonomy" id="1221996"/>
    <lineage>
        <taxon>Bacteria</taxon>
        <taxon>Bacillati</taxon>
        <taxon>Bacillota</taxon>
        <taxon>Bacilli</taxon>
        <taxon>Bacillales</taxon>
        <taxon>Bacillaceae</taxon>
        <taxon>Bacillus</taxon>
    </lineage>
</organism>
<protein>
    <submittedName>
        <fullName evidence="7">Type I restriction-modification system, specificity subunit S</fullName>
    </submittedName>
</protein>
<evidence type="ECO:0000256" key="3">
    <source>
        <dbReference type="ARBA" id="ARBA00023125"/>
    </source>
</evidence>
<evidence type="ECO:0000256" key="5">
    <source>
        <dbReference type="SAM" id="Coils"/>
    </source>
</evidence>
<evidence type="ECO:0000313" key="7">
    <source>
        <dbReference type="EMBL" id="KKB36837.1"/>
    </source>
</evidence>
<reference evidence="7" key="1">
    <citation type="submission" date="2015-02" db="EMBL/GenBank/DDBJ databases">
        <title>Genome Assembly of Bacillaceae bacterium MTCC 8252.</title>
        <authorList>
            <person name="Verma A."/>
            <person name="Khatri I."/>
            <person name="Mual P."/>
            <person name="Subramanian S."/>
            <person name="Krishnamurthi S."/>
        </authorList>
    </citation>
    <scope>NUCLEOTIDE SEQUENCE [LARGE SCALE GENOMIC DNA]</scope>
    <source>
        <strain evidence="7">MTCC 8252</strain>
    </source>
</reference>
<feature type="domain" description="Type I restriction modification DNA specificity" evidence="6">
    <location>
        <begin position="280"/>
        <end position="437"/>
    </location>
</feature>
<keyword evidence="3" id="KW-0238">DNA-binding</keyword>
<dbReference type="Proteomes" id="UP000031563">
    <property type="component" value="Unassembled WGS sequence"/>
</dbReference>
<feature type="domain" description="Type I restriction modification DNA specificity" evidence="6">
    <location>
        <begin position="27"/>
        <end position="194"/>
    </location>
</feature>
<dbReference type="STRING" id="1221996.QY95_02911"/>
<keyword evidence="2" id="KW-0680">Restriction system</keyword>
<comment type="subunit">
    <text evidence="4">The methyltransferase is composed of M and S polypeptides.</text>
</comment>
<dbReference type="PANTHER" id="PTHR43140">
    <property type="entry name" value="TYPE-1 RESTRICTION ENZYME ECOKI SPECIFICITY PROTEIN"/>
    <property type="match status" value="1"/>
</dbReference>
<dbReference type="AlphaFoldDB" id="A0A0F5HVF8"/>
<feature type="coiled-coil region" evidence="5">
    <location>
        <begin position="166"/>
        <end position="203"/>
    </location>
</feature>
<dbReference type="Gene3D" id="3.90.220.20">
    <property type="entry name" value="DNA methylase specificity domains"/>
    <property type="match status" value="2"/>
</dbReference>
<dbReference type="RefSeq" id="WP_040048060.1">
    <property type="nucleotide sequence ID" value="NZ_JWIR02000058.1"/>
</dbReference>
<dbReference type="SUPFAM" id="SSF116734">
    <property type="entry name" value="DNA methylase specificity domain"/>
    <property type="match status" value="2"/>
</dbReference>
<keyword evidence="8" id="KW-1185">Reference proteome</keyword>
<evidence type="ECO:0000256" key="4">
    <source>
        <dbReference type="ARBA" id="ARBA00038652"/>
    </source>
</evidence>
<dbReference type="InterPro" id="IPR051212">
    <property type="entry name" value="Type-I_RE_S_subunit"/>
</dbReference>
<keyword evidence="5" id="KW-0175">Coiled coil</keyword>
<gene>
    <name evidence="7" type="ORF">QY95_02911</name>
</gene>
<dbReference type="GO" id="GO:0003677">
    <property type="term" value="F:DNA binding"/>
    <property type="evidence" value="ECO:0007669"/>
    <property type="project" value="UniProtKB-KW"/>
</dbReference>
<name>A0A0F5HVF8_BACTR</name>
<feature type="coiled-coil region" evidence="5">
    <location>
        <begin position="428"/>
        <end position="457"/>
    </location>
</feature>
<evidence type="ECO:0000313" key="8">
    <source>
        <dbReference type="Proteomes" id="UP000031563"/>
    </source>
</evidence>
<comment type="caution">
    <text evidence="7">The sequence shown here is derived from an EMBL/GenBank/DDBJ whole genome shotgun (WGS) entry which is preliminary data.</text>
</comment>
<evidence type="ECO:0000256" key="1">
    <source>
        <dbReference type="ARBA" id="ARBA00010923"/>
    </source>
</evidence>
<dbReference type="GO" id="GO:0009307">
    <property type="term" value="P:DNA restriction-modification system"/>
    <property type="evidence" value="ECO:0007669"/>
    <property type="project" value="UniProtKB-KW"/>
</dbReference>
<proteinExistence type="inferred from homology"/>
<dbReference type="Pfam" id="PF01420">
    <property type="entry name" value="Methylase_S"/>
    <property type="match status" value="2"/>
</dbReference>
<comment type="similarity">
    <text evidence="1">Belongs to the type-I restriction system S methylase family.</text>
</comment>
<dbReference type="InterPro" id="IPR000055">
    <property type="entry name" value="Restrct_endonuc_typeI_TRD"/>
</dbReference>
<dbReference type="EMBL" id="JWIR02000058">
    <property type="protein sequence ID" value="KKB36837.1"/>
    <property type="molecule type" value="Genomic_DNA"/>
</dbReference>